<sequence length="312" mass="37371">MNKNFKQTRSVSSNSLKSSEDEEENITTLYDIVRDKREISDIKEEKVYETQESQEKKRELQSKRRGQQQMQSNLNAPVARLIYAAMLKENVESIKVKEIIDKLINEELLQNDDEYSSRDYQLNGFLLIKGKFFIHFIEGDTQIINQKYIKDFLYANYKELQQDDDMHGQQQSFFQQINIISFTEENPKKLFDKHYSFQDNVSPQLAADLEKTEEQIQDRTWEIYHKFCEVALKQYTKKNKSQEAKMANEFNFSNDDWSMLMMKYYMSIEDYYEMYLDDVVIQLDSEMVYPFTPSLINNLEYSERGYFQQVKP</sequence>
<gene>
    <name evidence="2" type="ORF">PPERSA_06695</name>
</gene>
<evidence type="ECO:0000313" key="2">
    <source>
        <dbReference type="EMBL" id="KRX05061.1"/>
    </source>
</evidence>
<keyword evidence="3" id="KW-1185">Reference proteome</keyword>
<dbReference type="OrthoDB" id="284130at2759"/>
<dbReference type="EMBL" id="LDAU01000110">
    <property type="protein sequence ID" value="KRX05061.1"/>
    <property type="molecule type" value="Genomic_DNA"/>
</dbReference>
<feature type="compositionally biased region" description="Basic and acidic residues" evidence="1">
    <location>
        <begin position="47"/>
        <end position="62"/>
    </location>
</feature>
<name>A0A0V0QSZ4_PSEPJ</name>
<feature type="region of interest" description="Disordered" evidence="1">
    <location>
        <begin position="1"/>
        <end position="24"/>
    </location>
</feature>
<proteinExistence type="predicted"/>
<evidence type="ECO:0000256" key="1">
    <source>
        <dbReference type="SAM" id="MobiDB-lite"/>
    </source>
</evidence>
<dbReference type="Proteomes" id="UP000054937">
    <property type="component" value="Unassembled WGS sequence"/>
</dbReference>
<comment type="caution">
    <text evidence="2">The sequence shown here is derived from an EMBL/GenBank/DDBJ whole genome shotgun (WGS) entry which is preliminary data.</text>
</comment>
<dbReference type="PANTHER" id="PTHR34035">
    <property type="entry name" value="TESTIS-EXPRESSED PROTEIN 47"/>
    <property type="match status" value="1"/>
</dbReference>
<dbReference type="InterPro" id="IPR055308">
    <property type="entry name" value="TEX47-like"/>
</dbReference>
<reference evidence="2 3" key="1">
    <citation type="journal article" date="2015" name="Sci. Rep.">
        <title>Genome of the facultative scuticociliatosis pathogen Pseudocohnilembus persalinus provides insight into its virulence through horizontal gene transfer.</title>
        <authorList>
            <person name="Xiong J."/>
            <person name="Wang G."/>
            <person name="Cheng J."/>
            <person name="Tian M."/>
            <person name="Pan X."/>
            <person name="Warren A."/>
            <person name="Jiang C."/>
            <person name="Yuan D."/>
            <person name="Miao W."/>
        </authorList>
    </citation>
    <scope>NUCLEOTIDE SEQUENCE [LARGE SCALE GENOMIC DNA]</scope>
    <source>
        <strain evidence="2">36N120E</strain>
    </source>
</reference>
<feature type="compositionally biased region" description="Polar residues" evidence="1">
    <location>
        <begin position="1"/>
        <end position="17"/>
    </location>
</feature>
<protein>
    <submittedName>
        <fullName evidence="2">Uncharacterized protein</fullName>
    </submittedName>
</protein>
<dbReference type="OMA" id="IQVEQRV"/>
<dbReference type="InParanoid" id="A0A0V0QSZ4"/>
<dbReference type="AlphaFoldDB" id="A0A0V0QSZ4"/>
<feature type="region of interest" description="Disordered" evidence="1">
    <location>
        <begin position="47"/>
        <end position="71"/>
    </location>
</feature>
<organism evidence="2 3">
    <name type="scientific">Pseudocohnilembus persalinus</name>
    <name type="common">Ciliate</name>
    <dbReference type="NCBI Taxonomy" id="266149"/>
    <lineage>
        <taxon>Eukaryota</taxon>
        <taxon>Sar</taxon>
        <taxon>Alveolata</taxon>
        <taxon>Ciliophora</taxon>
        <taxon>Intramacronucleata</taxon>
        <taxon>Oligohymenophorea</taxon>
        <taxon>Scuticociliatia</taxon>
        <taxon>Philasterida</taxon>
        <taxon>Pseudocohnilembidae</taxon>
        <taxon>Pseudocohnilembus</taxon>
    </lineage>
</organism>
<evidence type="ECO:0000313" key="3">
    <source>
        <dbReference type="Proteomes" id="UP000054937"/>
    </source>
</evidence>
<accession>A0A0V0QSZ4</accession>
<dbReference type="PANTHER" id="PTHR34035:SF1">
    <property type="entry name" value="TESTIS-EXPRESSED PROTEIN 47"/>
    <property type="match status" value="1"/>
</dbReference>